<reference evidence="8 9" key="1">
    <citation type="journal article" date="2016" name="Nat. Commun.">
        <title>Thousands of microbial genomes shed light on interconnected biogeochemical processes in an aquifer system.</title>
        <authorList>
            <person name="Anantharaman K."/>
            <person name="Brown C.T."/>
            <person name="Hug L.A."/>
            <person name="Sharon I."/>
            <person name="Castelle C.J."/>
            <person name="Probst A.J."/>
            <person name="Thomas B.C."/>
            <person name="Singh A."/>
            <person name="Wilkins M.J."/>
            <person name="Karaoz U."/>
            <person name="Brodie E.L."/>
            <person name="Williams K.H."/>
            <person name="Hubbard S.S."/>
            <person name="Banfield J.F."/>
        </authorList>
    </citation>
    <scope>NUCLEOTIDE SEQUENCE [LARGE SCALE GENOMIC DNA]</scope>
</reference>
<evidence type="ECO:0000256" key="3">
    <source>
        <dbReference type="ARBA" id="ARBA00022722"/>
    </source>
</evidence>
<dbReference type="AlphaFoldDB" id="A0A1F5WBL9"/>
<proteinExistence type="inferred from homology"/>
<evidence type="ECO:0000256" key="1">
    <source>
        <dbReference type="ARBA" id="ARBA00006620"/>
    </source>
</evidence>
<dbReference type="SUPFAM" id="SSF54786">
    <property type="entry name" value="YcfA/nrd intein domain"/>
    <property type="match status" value="1"/>
</dbReference>
<dbReference type="GO" id="GO:0003729">
    <property type="term" value="F:mRNA binding"/>
    <property type="evidence" value="ECO:0007669"/>
    <property type="project" value="InterPro"/>
</dbReference>
<gene>
    <name evidence="8" type="ORF">A3C05_04705</name>
</gene>
<dbReference type="GO" id="GO:0004519">
    <property type="term" value="F:endonuclease activity"/>
    <property type="evidence" value="ECO:0007669"/>
    <property type="project" value="UniProtKB-KW"/>
</dbReference>
<evidence type="ECO:0000313" key="8">
    <source>
        <dbReference type="EMBL" id="OGF73052.1"/>
    </source>
</evidence>
<evidence type="ECO:0000256" key="5">
    <source>
        <dbReference type="ARBA" id="ARBA00022801"/>
    </source>
</evidence>
<evidence type="ECO:0000313" key="9">
    <source>
        <dbReference type="Proteomes" id="UP000178743"/>
    </source>
</evidence>
<keyword evidence="7" id="KW-0346">Stress response</keyword>
<sequence length="72" mass="8470">MPKLPRVKPREIIGALEKASFYFTRQKGSHKLYKKDKCRVTIAYHNKDMNPKTLKHIIEQSGLTLEEFIKLL</sequence>
<keyword evidence="5" id="KW-0378">Hydrolase</keyword>
<organism evidence="8 9">
    <name type="scientific">Candidatus Giovannonibacteria bacterium RIFCSPHIGHO2_02_FULL_45_40</name>
    <dbReference type="NCBI Taxonomy" id="1798337"/>
    <lineage>
        <taxon>Bacteria</taxon>
        <taxon>Candidatus Giovannoniibacteriota</taxon>
    </lineage>
</organism>
<evidence type="ECO:0000256" key="7">
    <source>
        <dbReference type="ARBA" id="ARBA00023016"/>
    </source>
</evidence>
<accession>A0A1F5WBL9</accession>
<keyword evidence="3" id="KW-0540">Nuclease</keyword>
<keyword evidence="6" id="KW-0694">RNA-binding</keyword>
<dbReference type="GO" id="GO:0016787">
    <property type="term" value="F:hydrolase activity"/>
    <property type="evidence" value="ECO:0007669"/>
    <property type="project" value="UniProtKB-KW"/>
</dbReference>
<protein>
    <recommendedName>
        <fullName evidence="10">Addiction module toxin, HicA family</fullName>
    </recommendedName>
</protein>
<dbReference type="EMBL" id="MFHP01000001">
    <property type="protein sequence ID" value="OGF73052.1"/>
    <property type="molecule type" value="Genomic_DNA"/>
</dbReference>
<dbReference type="InterPro" id="IPR038570">
    <property type="entry name" value="HicA_sf"/>
</dbReference>
<dbReference type="Gene3D" id="3.30.920.30">
    <property type="entry name" value="Hypothetical protein"/>
    <property type="match status" value="1"/>
</dbReference>
<evidence type="ECO:0000256" key="2">
    <source>
        <dbReference type="ARBA" id="ARBA00022649"/>
    </source>
</evidence>
<evidence type="ECO:0008006" key="10">
    <source>
        <dbReference type="Google" id="ProtNLM"/>
    </source>
</evidence>
<evidence type="ECO:0000256" key="6">
    <source>
        <dbReference type="ARBA" id="ARBA00022884"/>
    </source>
</evidence>
<comment type="caution">
    <text evidence="8">The sequence shown here is derived from an EMBL/GenBank/DDBJ whole genome shotgun (WGS) entry which is preliminary data.</text>
</comment>
<evidence type="ECO:0000256" key="4">
    <source>
        <dbReference type="ARBA" id="ARBA00022759"/>
    </source>
</evidence>
<comment type="similarity">
    <text evidence="1">Belongs to the HicA mRNA interferase family.</text>
</comment>
<keyword evidence="2" id="KW-1277">Toxin-antitoxin system</keyword>
<name>A0A1F5WBL9_9BACT</name>
<dbReference type="InterPro" id="IPR012933">
    <property type="entry name" value="HicA_mRNA_interferase"/>
</dbReference>
<dbReference type="Proteomes" id="UP000178743">
    <property type="component" value="Unassembled WGS sequence"/>
</dbReference>
<dbReference type="Pfam" id="PF07927">
    <property type="entry name" value="HicA_toxin"/>
    <property type="match status" value="1"/>
</dbReference>
<keyword evidence="4" id="KW-0255">Endonuclease</keyword>